<organism evidence="2 3">
    <name type="scientific">Sphingomonas rustica</name>
    <dbReference type="NCBI Taxonomy" id="3103142"/>
    <lineage>
        <taxon>Bacteria</taxon>
        <taxon>Pseudomonadati</taxon>
        <taxon>Pseudomonadota</taxon>
        <taxon>Alphaproteobacteria</taxon>
        <taxon>Sphingomonadales</taxon>
        <taxon>Sphingomonadaceae</taxon>
        <taxon>Sphingomonas</taxon>
    </lineage>
</organism>
<keyword evidence="1" id="KW-0732">Signal</keyword>
<evidence type="ECO:0000313" key="3">
    <source>
        <dbReference type="Proteomes" id="UP001427805"/>
    </source>
</evidence>
<evidence type="ECO:0000256" key="1">
    <source>
        <dbReference type="SAM" id="SignalP"/>
    </source>
</evidence>
<proteinExistence type="predicted"/>
<gene>
    <name evidence="2" type="ORF">TPR58_15170</name>
</gene>
<dbReference type="EMBL" id="JBDIZK010000009">
    <property type="protein sequence ID" value="MEN3748515.1"/>
    <property type="molecule type" value="Genomic_DNA"/>
</dbReference>
<dbReference type="RefSeq" id="WP_346247543.1">
    <property type="nucleotide sequence ID" value="NZ_JBDIZK010000009.1"/>
</dbReference>
<keyword evidence="3" id="KW-1185">Reference proteome</keyword>
<dbReference type="Proteomes" id="UP001427805">
    <property type="component" value="Unassembled WGS sequence"/>
</dbReference>
<accession>A0ABV0BBF1</accession>
<name>A0ABV0BBF1_9SPHN</name>
<evidence type="ECO:0000313" key="2">
    <source>
        <dbReference type="EMBL" id="MEN3748515.1"/>
    </source>
</evidence>
<evidence type="ECO:0008006" key="4">
    <source>
        <dbReference type="Google" id="ProtNLM"/>
    </source>
</evidence>
<reference evidence="2 3" key="1">
    <citation type="submission" date="2024-05" db="EMBL/GenBank/DDBJ databases">
        <title>Sphingomonas sp. HF-S3 16S ribosomal RNA gene Genome sequencing and assembly.</title>
        <authorList>
            <person name="Lee H."/>
        </authorList>
    </citation>
    <scope>NUCLEOTIDE SEQUENCE [LARGE SCALE GENOMIC DNA]</scope>
    <source>
        <strain evidence="2 3">HF-S3</strain>
    </source>
</reference>
<sequence>MRIWLILLCLLATDVSAQEHPSTASEPQEAGNEIVVVGRETSEKQVSDFVKGLTWAPHARTIARFEGEWVCPLAFGLSVKYNRLITERMRKVARAAGVGLAAEPCTPNALVIFADDKLATVRQLERERPQMFPEDRVRLSEEPGPAIAWRVLGKIDLDGVRAHGIVARTTRPASRLVELVRPIFDLSVVVIERDAIEGFTTVQVADYAAMRVLTTANPARAQDSGAPTILSIMTTPKDQPAPVTLTTWDLSFLRSLYALPVGQSAAAQRGMIGDSMRRDFGTVPVRKP</sequence>
<protein>
    <recommendedName>
        <fullName evidence="4">DUF2927 domain-containing protein</fullName>
    </recommendedName>
</protein>
<feature type="chain" id="PRO_5045413633" description="DUF2927 domain-containing protein" evidence="1">
    <location>
        <begin position="18"/>
        <end position="288"/>
    </location>
</feature>
<feature type="signal peptide" evidence="1">
    <location>
        <begin position="1"/>
        <end position="17"/>
    </location>
</feature>
<comment type="caution">
    <text evidence="2">The sequence shown here is derived from an EMBL/GenBank/DDBJ whole genome shotgun (WGS) entry which is preliminary data.</text>
</comment>